<accession>A0A2T7NBG1</accession>
<reference evidence="2 3" key="1">
    <citation type="submission" date="2018-04" db="EMBL/GenBank/DDBJ databases">
        <title>The genome of golden apple snail Pomacea canaliculata provides insight into stress tolerance and invasive adaptation.</title>
        <authorList>
            <person name="Liu C."/>
            <person name="Liu B."/>
            <person name="Ren Y."/>
            <person name="Zhang Y."/>
            <person name="Wang H."/>
            <person name="Li S."/>
            <person name="Jiang F."/>
            <person name="Yin L."/>
            <person name="Zhang G."/>
            <person name="Qian W."/>
            <person name="Fan W."/>
        </authorList>
    </citation>
    <scope>NUCLEOTIDE SEQUENCE [LARGE SCALE GENOMIC DNA]</scope>
    <source>
        <strain evidence="2">SZHN2017</strain>
        <tissue evidence="2">Muscle</tissue>
    </source>
</reference>
<feature type="transmembrane region" description="Helical" evidence="1">
    <location>
        <begin position="232"/>
        <end position="251"/>
    </location>
</feature>
<feature type="transmembrane region" description="Helical" evidence="1">
    <location>
        <begin position="20"/>
        <end position="40"/>
    </location>
</feature>
<dbReference type="Proteomes" id="UP000245119">
    <property type="component" value="Linkage Group LG14"/>
</dbReference>
<feature type="transmembrane region" description="Helical" evidence="1">
    <location>
        <begin position="419"/>
        <end position="439"/>
    </location>
</feature>
<dbReference type="EMBL" id="PZQS01000014">
    <property type="protein sequence ID" value="PVD18501.1"/>
    <property type="molecule type" value="Genomic_DNA"/>
</dbReference>
<organism evidence="2 3">
    <name type="scientific">Pomacea canaliculata</name>
    <name type="common">Golden apple snail</name>
    <dbReference type="NCBI Taxonomy" id="400727"/>
    <lineage>
        <taxon>Eukaryota</taxon>
        <taxon>Metazoa</taxon>
        <taxon>Spiralia</taxon>
        <taxon>Lophotrochozoa</taxon>
        <taxon>Mollusca</taxon>
        <taxon>Gastropoda</taxon>
        <taxon>Caenogastropoda</taxon>
        <taxon>Architaenioglossa</taxon>
        <taxon>Ampullarioidea</taxon>
        <taxon>Ampullariidae</taxon>
        <taxon>Pomacea</taxon>
    </lineage>
</organism>
<evidence type="ECO:0000313" key="3">
    <source>
        <dbReference type="Proteomes" id="UP000245119"/>
    </source>
</evidence>
<dbReference type="OrthoDB" id="19473at2759"/>
<dbReference type="PANTHER" id="PTHR16189">
    <property type="entry name" value="TRANSMEMBRANE PROTEIN 104-RELATED"/>
    <property type="match status" value="1"/>
</dbReference>
<evidence type="ECO:0008006" key="4">
    <source>
        <dbReference type="Google" id="ProtNLM"/>
    </source>
</evidence>
<keyword evidence="1" id="KW-0812">Transmembrane</keyword>
<evidence type="ECO:0000256" key="1">
    <source>
        <dbReference type="SAM" id="Phobius"/>
    </source>
</evidence>
<sequence>MAHSIISQAAKSPAVVYMQAYFVTIATILGTGILGLPVTLTQSGLYPFLISFILDAVMQSILIHFFTDLLQRAYAMQLHDPEEEAVPLSKMVEEDFSLDSEDSGDIVMKEIRIPEAQERATHFPNLHLLGKLFLPCGIQQMFDALIILQFIALLICYALAGSEAYAQLIGTSHFYVIPVFVWLLTLGIIFAIHLIQPVVSILTFLKGSVLLATTLVTFYVGMSVGRKINNDFTYIGAPFLMGTVALGGAINTMPFTYEKIQYKKKQIANYRLAVHLGLWTCVVLNILWCWSVLYIVPQTIAQACAEPLFHQPSSLVAANVSSAADLSGIQCYGKLSLQSAKLNGEISTLPLTELLTRDFPKYLWVAVLIEVFIMISITVSFLTIGSALHHTLTGVVQTVVEARGLNLGPNSSRCCAKQWLITSIVSILAFAVVFIVAMLDPQGFVDILEKFASLTLNAQAGIFVFLMLLSARKHRSLHIPLPLPDWAYLFMWTIPIFFGSAVLVDIYSTIRDILYPEHLVPVLMNISAPIHSSGVPVSTLANTVQKSTVF</sequence>
<feature type="transmembrane region" description="Helical" evidence="1">
    <location>
        <begin position="272"/>
        <end position="296"/>
    </location>
</feature>
<proteinExistence type="predicted"/>
<feature type="transmembrane region" description="Helical" evidence="1">
    <location>
        <begin position="489"/>
        <end position="510"/>
    </location>
</feature>
<name>A0A2T7NBG1_POMCA</name>
<evidence type="ECO:0000313" key="2">
    <source>
        <dbReference type="EMBL" id="PVD18501.1"/>
    </source>
</evidence>
<keyword evidence="1" id="KW-0472">Membrane</keyword>
<comment type="caution">
    <text evidence="2">The sequence shown here is derived from an EMBL/GenBank/DDBJ whole genome shotgun (WGS) entry which is preliminary data.</text>
</comment>
<dbReference type="AlphaFoldDB" id="A0A2T7NBG1"/>
<keyword evidence="3" id="KW-1185">Reference proteome</keyword>
<dbReference type="OMA" id="WCWFLLR"/>
<feature type="transmembrane region" description="Helical" evidence="1">
    <location>
        <begin position="172"/>
        <end position="192"/>
    </location>
</feature>
<feature type="transmembrane region" description="Helical" evidence="1">
    <location>
        <begin position="46"/>
        <end position="66"/>
    </location>
</feature>
<feature type="transmembrane region" description="Helical" evidence="1">
    <location>
        <begin position="451"/>
        <end position="469"/>
    </location>
</feature>
<feature type="transmembrane region" description="Helical" evidence="1">
    <location>
        <begin position="199"/>
        <end position="220"/>
    </location>
</feature>
<gene>
    <name evidence="2" type="ORF">C0Q70_21050</name>
</gene>
<protein>
    <recommendedName>
        <fullName evidence="4">Amino acid transporter transmembrane domain-containing protein</fullName>
    </recommendedName>
</protein>
<dbReference type="PANTHER" id="PTHR16189:SF6">
    <property type="entry name" value="AMINO ACID TRANSPORTER TRANSMEMBRANE DOMAIN-CONTAINING PROTEIN"/>
    <property type="match status" value="1"/>
</dbReference>
<feature type="transmembrane region" description="Helical" evidence="1">
    <location>
        <begin position="362"/>
        <end position="384"/>
    </location>
</feature>
<feature type="transmembrane region" description="Helical" evidence="1">
    <location>
        <begin position="141"/>
        <end position="160"/>
    </location>
</feature>
<keyword evidence="1" id="KW-1133">Transmembrane helix</keyword>